<accession>A0ABQ8UH77</accession>
<feature type="compositionally biased region" description="Polar residues" evidence="1">
    <location>
        <begin position="314"/>
        <end position="331"/>
    </location>
</feature>
<organism evidence="2 3">
    <name type="scientific">Paratrimastix pyriformis</name>
    <dbReference type="NCBI Taxonomy" id="342808"/>
    <lineage>
        <taxon>Eukaryota</taxon>
        <taxon>Metamonada</taxon>
        <taxon>Preaxostyla</taxon>
        <taxon>Paratrimastigidae</taxon>
        <taxon>Paratrimastix</taxon>
    </lineage>
</organism>
<comment type="caution">
    <text evidence="2">The sequence shown here is derived from an EMBL/GenBank/DDBJ whole genome shotgun (WGS) entry which is preliminary data.</text>
</comment>
<dbReference type="EMBL" id="JAPMOS010000040">
    <property type="protein sequence ID" value="KAJ4457747.1"/>
    <property type="molecule type" value="Genomic_DNA"/>
</dbReference>
<feature type="region of interest" description="Disordered" evidence="1">
    <location>
        <begin position="270"/>
        <end position="294"/>
    </location>
</feature>
<evidence type="ECO:0000256" key="1">
    <source>
        <dbReference type="SAM" id="MobiDB-lite"/>
    </source>
</evidence>
<evidence type="ECO:0000313" key="3">
    <source>
        <dbReference type="Proteomes" id="UP001141327"/>
    </source>
</evidence>
<evidence type="ECO:0000313" key="2">
    <source>
        <dbReference type="EMBL" id="KAJ4457747.1"/>
    </source>
</evidence>
<protein>
    <recommendedName>
        <fullName evidence="4">DUF222 domain-containing protein</fullName>
    </recommendedName>
</protein>
<proteinExistence type="predicted"/>
<name>A0ABQ8UH77_9EUKA</name>
<feature type="region of interest" description="Disordered" evidence="1">
    <location>
        <begin position="306"/>
        <end position="331"/>
    </location>
</feature>
<sequence>MDIDQLITCIETAFARQATKIVEEIREHEKKAAERHDELVLLLNRLTPEECKKLRQALSAKAKYLLGVAWPDNEKPHGARPPRTVPFGPIGEADIDDALAQAQRIIPRVTRQLVAVELTAVVNNWRTGILSKERTGEENKTFDAFLEKMTPSTCIPAGEAANFRGAKLGEAGCPPGVVIAGLVKLFKDDADVPLKADIARAVALKATATTTTGEQEQTSALPQPQLVAWAREVLADKELGRRLGQYLAGHQPVVAPKAAAKAAAKAAKAAAGKTRSAEKETDGDPQSQKKPRLEVGVADLCDALKKRSGVPGQNPDQPVNHTKVNAGSGSAQEEALVVRDQVRAAVHCQRCGVFAPSNIEALLAAVPNPCHPVRAEGQDVGLLTGTRWLAAVGAV</sequence>
<evidence type="ECO:0008006" key="4">
    <source>
        <dbReference type="Google" id="ProtNLM"/>
    </source>
</evidence>
<gene>
    <name evidence="2" type="ORF">PAPYR_6676</name>
</gene>
<dbReference type="Proteomes" id="UP001141327">
    <property type="component" value="Unassembled WGS sequence"/>
</dbReference>
<reference evidence="2" key="1">
    <citation type="journal article" date="2022" name="bioRxiv">
        <title>Genomics of Preaxostyla Flagellates Illuminates Evolutionary Transitions and the Path Towards Mitochondrial Loss.</title>
        <authorList>
            <person name="Novak L.V.F."/>
            <person name="Treitli S.C."/>
            <person name="Pyrih J."/>
            <person name="Halakuc P."/>
            <person name="Pipaliya S.V."/>
            <person name="Vacek V."/>
            <person name="Brzon O."/>
            <person name="Soukal P."/>
            <person name="Eme L."/>
            <person name="Dacks J.B."/>
            <person name="Karnkowska A."/>
            <person name="Elias M."/>
            <person name="Hampl V."/>
        </authorList>
    </citation>
    <scope>NUCLEOTIDE SEQUENCE</scope>
    <source>
        <strain evidence="2">RCP-MX</strain>
    </source>
</reference>
<keyword evidence="3" id="KW-1185">Reference proteome</keyword>